<feature type="active site" description="Charge relay system" evidence="5">
    <location>
        <position position="208"/>
    </location>
</feature>
<dbReference type="InterPro" id="IPR000209">
    <property type="entry name" value="Peptidase_S8/S53_dom"/>
</dbReference>
<dbReference type="InterPro" id="IPR023827">
    <property type="entry name" value="Peptidase_S8_Asp-AS"/>
</dbReference>
<dbReference type="InterPro" id="IPR022398">
    <property type="entry name" value="Peptidase_S8_His-AS"/>
</dbReference>
<comment type="similarity">
    <text evidence="1 5 6">Belongs to the peptidase S8 family.</text>
</comment>
<evidence type="ECO:0000313" key="11">
    <source>
        <dbReference type="Proteomes" id="UP000241107"/>
    </source>
</evidence>
<evidence type="ECO:0000256" key="2">
    <source>
        <dbReference type="ARBA" id="ARBA00022670"/>
    </source>
</evidence>
<evidence type="ECO:0000259" key="8">
    <source>
        <dbReference type="Pfam" id="PF00082"/>
    </source>
</evidence>
<accession>A0A2P7YPS2</accession>
<dbReference type="FunFam" id="3.40.50.200:FF:000007">
    <property type="entry name" value="Subtilisin-like serine protease"/>
    <property type="match status" value="1"/>
</dbReference>
<keyword evidence="7" id="KW-0732">Signal</keyword>
<evidence type="ECO:0000256" key="6">
    <source>
        <dbReference type="RuleBase" id="RU003355"/>
    </source>
</evidence>
<dbReference type="Gene3D" id="3.40.50.200">
    <property type="entry name" value="Peptidase S8/S53 domain"/>
    <property type="match status" value="1"/>
</dbReference>
<feature type="domain" description="Inhibitor I9" evidence="9">
    <location>
        <begin position="57"/>
        <end position="132"/>
    </location>
</feature>
<protein>
    <recommendedName>
        <fullName evidence="12">Peptidase S8/S53 domain-containing protein</fullName>
    </recommendedName>
</protein>
<dbReference type="GO" id="GO:0004252">
    <property type="term" value="F:serine-type endopeptidase activity"/>
    <property type="evidence" value="ECO:0007669"/>
    <property type="project" value="UniProtKB-UniRule"/>
</dbReference>
<comment type="caution">
    <text evidence="10">The sequence shown here is derived from an EMBL/GenBank/DDBJ whole genome shotgun (WGS) entry which is preliminary data.</text>
</comment>
<organism evidence="10 11">
    <name type="scientific">Candidozyma pseudohaemuli</name>
    <dbReference type="NCBI Taxonomy" id="418784"/>
    <lineage>
        <taxon>Eukaryota</taxon>
        <taxon>Fungi</taxon>
        <taxon>Dikarya</taxon>
        <taxon>Ascomycota</taxon>
        <taxon>Saccharomycotina</taxon>
        <taxon>Pichiomycetes</taxon>
        <taxon>Metschnikowiaceae</taxon>
        <taxon>Candidozyma</taxon>
    </lineage>
</organism>
<dbReference type="Pfam" id="PF05922">
    <property type="entry name" value="Inhibitor_I9"/>
    <property type="match status" value="1"/>
</dbReference>
<dbReference type="PRINTS" id="PR00723">
    <property type="entry name" value="SUBTILISIN"/>
</dbReference>
<evidence type="ECO:0000256" key="3">
    <source>
        <dbReference type="ARBA" id="ARBA00022801"/>
    </source>
</evidence>
<feature type="chain" id="PRO_5015189454" description="Peptidase S8/S53 domain-containing protein" evidence="7">
    <location>
        <begin position="17"/>
        <end position="435"/>
    </location>
</feature>
<dbReference type="AlphaFoldDB" id="A0A2P7YPS2"/>
<keyword evidence="3 5" id="KW-0378">Hydrolase</keyword>
<dbReference type="PROSITE" id="PS00138">
    <property type="entry name" value="SUBTILASE_SER"/>
    <property type="match status" value="1"/>
</dbReference>
<dbReference type="Pfam" id="PF00082">
    <property type="entry name" value="Peptidase_S8"/>
    <property type="match status" value="1"/>
</dbReference>
<dbReference type="InterPro" id="IPR023828">
    <property type="entry name" value="Peptidase_S8_Ser-AS"/>
</dbReference>
<keyword evidence="4 5" id="KW-0720">Serine protease</keyword>
<dbReference type="EMBL" id="PYFQ01000007">
    <property type="protein sequence ID" value="PSK37959.1"/>
    <property type="molecule type" value="Genomic_DNA"/>
</dbReference>
<dbReference type="RefSeq" id="XP_024713469.1">
    <property type="nucleotide sequence ID" value="XM_024858559.1"/>
</dbReference>
<dbReference type="VEuPathDB" id="FungiDB:C7M61_003210"/>
<dbReference type="PANTHER" id="PTHR43806">
    <property type="entry name" value="PEPTIDASE S8"/>
    <property type="match status" value="1"/>
</dbReference>
<dbReference type="InterPro" id="IPR034193">
    <property type="entry name" value="PCSK9_ProteinaseK-like"/>
</dbReference>
<dbReference type="InterPro" id="IPR010259">
    <property type="entry name" value="S8pro/Inhibitor_I9"/>
</dbReference>
<keyword evidence="11" id="KW-1185">Reference proteome</keyword>
<dbReference type="PROSITE" id="PS00136">
    <property type="entry name" value="SUBTILASE_ASP"/>
    <property type="match status" value="1"/>
</dbReference>
<dbReference type="OrthoDB" id="206201at2759"/>
<evidence type="ECO:0008006" key="12">
    <source>
        <dbReference type="Google" id="ProtNLM"/>
    </source>
</evidence>
<feature type="active site" description="Charge relay system" evidence="5">
    <location>
        <position position="365"/>
    </location>
</feature>
<proteinExistence type="inferred from homology"/>
<evidence type="ECO:0000256" key="7">
    <source>
        <dbReference type="SAM" id="SignalP"/>
    </source>
</evidence>
<evidence type="ECO:0000259" key="9">
    <source>
        <dbReference type="Pfam" id="PF05922"/>
    </source>
</evidence>
<reference evidence="10 11" key="1">
    <citation type="submission" date="2018-03" db="EMBL/GenBank/DDBJ databases">
        <title>Candida pseudohaemulonii genome assembly and annotation.</title>
        <authorList>
            <person name="Munoz J.F."/>
            <person name="Gade L.G."/>
            <person name="Chow N.A."/>
            <person name="Litvintseva A.P."/>
            <person name="Loparev V.N."/>
            <person name="Cuomo C.A."/>
        </authorList>
    </citation>
    <scope>NUCLEOTIDE SEQUENCE [LARGE SCALE GENOMIC DNA]</scope>
    <source>
        <strain evidence="10 11">B12108</strain>
    </source>
</reference>
<dbReference type="GeneID" id="36566599"/>
<dbReference type="STRING" id="418784.A0A2P7YPS2"/>
<evidence type="ECO:0000313" key="10">
    <source>
        <dbReference type="EMBL" id="PSK37959.1"/>
    </source>
</evidence>
<dbReference type="InterPro" id="IPR036852">
    <property type="entry name" value="Peptidase_S8/S53_dom_sf"/>
</dbReference>
<dbReference type="GO" id="GO:0006508">
    <property type="term" value="P:proteolysis"/>
    <property type="evidence" value="ECO:0007669"/>
    <property type="project" value="UniProtKB-KW"/>
</dbReference>
<evidence type="ECO:0000256" key="4">
    <source>
        <dbReference type="ARBA" id="ARBA00022825"/>
    </source>
</evidence>
<dbReference type="CDD" id="cd04077">
    <property type="entry name" value="Peptidases_S8_PCSK9_ProteinaseK_like"/>
    <property type="match status" value="1"/>
</dbReference>
<sequence>MKFNFSVLAFATFAAAAVIPLHDSQELVQRDDKDSPVEDFIQSLAPLLKTTNALKNRYIVVYKDDALEDSKTSFGDWITLTLLAKRDGSVDKLHSFGLSSLSGYVGVFDDDVLDSIRNSAAVKYVEEDAEVSVEAITTQRNAEYGLVRVSHRHNANNGNYLHNDEGGKGVTAYVVDSGIMYNDDEFEGRASLGKLVAQPDEKYDTLGHGTHVAGTIGSKTYGVAKKVDLVSVSVFNTNGRASISDILTAFDWVVKDHNKRKSKNGFRGSTLNMSIGGVLSQAWTDGINAVVNAGIHAVVAAGNEQRDACDFSPGASNAITVGGTDENDNRYGGSNYGKCVDINAPAVNVGSVGWKQTPDYKTGTSMASPHVCGVVSYLLSLFPGQGSEFASNIKPTDFKKLVVDFGTKDKISNLKSNTPNVIAYQGGTNPLAFWV</sequence>
<dbReference type="PANTHER" id="PTHR43806:SF11">
    <property type="entry name" value="CEREVISIN-RELATED"/>
    <property type="match status" value="1"/>
</dbReference>
<evidence type="ECO:0000256" key="1">
    <source>
        <dbReference type="ARBA" id="ARBA00011073"/>
    </source>
</evidence>
<dbReference type="InterPro" id="IPR050131">
    <property type="entry name" value="Peptidase_S8_subtilisin-like"/>
</dbReference>
<feature type="active site" description="Charge relay system" evidence="5">
    <location>
        <position position="176"/>
    </location>
</feature>
<feature type="signal peptide" evidence="7">
    <location>
        <begin position="1"/>
        <end position="16"/>
    </location>
</feature>
<feature type="domain" description="Peptidase S8/S53" evidence="8">
    <location>
        <begin position="167"/>
        <end position="403"/>
    </location>
</feature>
<gene>
    <name evidence="10" type="ORF">C7M61_003210</name>
</gene>
<dbReference type="PROSITE" id="PS00137">
    <property type="entry name" value="SUBTILASE_HIS"/>
    <property type="match status" value="1"/>
</dbReference>
<keyword evidence="2 5" id="KW-0645">Protease</keyword>
<name>A0A2P7YPS2_9ASCO</name>
<dbReference type="SUPFAM" id="SSF54897">
    <property type="entry name" value="Protease propeptides/inhibitors"/>
    <property type="match status" value="1"/>
</dbReference>
<dbReference type="InterPro" id="IPR037045">
    <property type="entry name" value="S8pro/Inhibitor_I9_sf"/>
</dbReference>
<evidence type="ECO:0000256" key="5">
    <source>
        <dbReference type="PROSITE-ProRule" id="PRU01240"/>
    </source>
</evidence>
<dbReference type="PROSITE" id="PS51892">
    <property type="entry name" value="SUBTILASE"/>
    <property type="match status" value="1"/>
</dbReference>
<dbReference type="Gene3D" id="3.30.70.80">
    <property type="entry name" value="Peptidase S8 propeptide/proteinase inhibitor I9"/>
    <property type="match status" value="1"/>
</dbReference>
<dbReference type="InterPro" id="IPR015500">
    <property type="entry name" value="Peptidase_S8_subtilisin-rel"/>
</dbReference>
<dbReference type="SUPFAM" id="SSF52743">
    <property type="entry name" value="Subtilisin-like"/>
    <property type="match status" value="1"/>
</dbReference>
<dbReference type="Proteomes" id="UP000241107">
    <property type="component" value="Unassembled WGS sequence"/>
</dbReference>